<gene>
    <name evidence="2" type="ORF">PISMIDRAFT_98046</name>
</gene>
<dbReference type="EMBL" id="KN833714">
    <property type="protein sequence ID" value="KIK24722.1"/>
    <property type="molecule type" value="Genomic_DNA"/>
</dbReference>
<feature type="region of interest" description="Disordered" evidence="1">
    <location>
        <begin position="1005"/>
        <end position="1028"/>
    </location>
</feature>
<accession>A0A0C9ZR13</accession>
<protein>
    <submittedName>
        <fullName evidence="2">Uncharacterized protein</fullName>
    </submittedName>
</protein>
<keyword evidence="3" id="KW-1185">Reference proteome</keyword>
<evidence type="ECO:0000256" key="1">
    <source>
        <dbReference type="SAM" id="MobiDB-lite"/>
    </source>
</evidence>
<dbReference type="STRING" id="765257.A0A0C9ZR13"/>
<name>A0A0C9ZR13_9AGAM</name>
<reference evidence="3" key="2">
    <citation type="submission" date="2015-01" db="EMBL/GenBank/DDBJ databases">
        <title>Evolutionary Origins and Diversification of the Mycorrhizal Mutualists.</title>
        <authorList>
            <consortium name="DOE Joint Genome Institute"/>
            <consortium name="Mycorrhizal Genomics Consortium"/>
            <person name="Kohler A."/>
            <person name="Kuo A."/>
            <person name="Nagy L.G."/>
            <person name="Floudas D."/>
            <person name="Copeland A."/>
            <person name="Barry K.W."/>
            <person name="Cichocki N."/>
            <person name="Veneault-Fourrey C."/>
            <person name="LaButti K."/>
            <person name="Lindquist E.A."/>
            <person name="Lipzen A."/>
            <person name="Lundell T."/>
            <person name="Morin E."/>
            <person name="Murat C."/>
            <person name="Riley R."/>
            <person name="Ohm R."/>
            <person name="Sun H."/>
            <person name="Tunlid A."/>
            <person name="Henrissat B."/>
            <person name="Grigoriev I.V."/>
            <person name="Hibbett D.S."/>
            <person name="Martin F."/>
        </authorList>
    </citation>
    <scope>NUCLEOTIDE SEQUENCE [LARGE SCALE GENOMIC DNA]</scope>
    <source>
        <strain evidence="3">441</strain>
    </source>
</reference>
<feature type="non-terminal residue" evidence="2">
    <location>
        <position position="1"/>
    </location>
</feature>
<dbReference type="PANTHER" id="PTHR31912">
    <property type="entry name" value="IP13529P"/>
    <property type="match status" value="1"/>
</dbReference>
<dbReference type="AlphaFoldDB" id="A0A0C9ZR13"/>
<dbReference type="Proteomes" id="UP000054018">
    <property type="component" value="Unassembled WGS sequence"/>
</dbReference>
<reference evidence="2 3" key="1">
    <citation type="submission" date="2014-04" db="EMBL/GenBank/DDBJ databases">
        <authorList>
            <consortium name="DOE Joint Genome Institute"/>
            <person name="Kuo A."/>
            <person name="Kohler A."/>
            <person name="Costa M.D."/>
            <person name="Nagy L.G."/>
            <person name="Floudas D."/>
            <person name="Copeland A."/>
            <person name="Barry K.W."/>
            <person name="Cichocki N."/>
            <person name="Veneault-Fourrey C."/>
            <person name="LaButti K."/>
            <person name="Lindquist E.A."/>
            <person name="Lipzen A."/>
            <person name="Lundell T."/>
            <person name="Morin E."/>
            <person name="Murat C."/>
            <person name="Sun H."/>
            <person name="Tunlid A."/>
            <person name="Henrissat B."/>
            <person name="Grigoriev I.V."/>
            <person name="Hibbett D.S."/>
            <person name="Martin F."/>
            <person name="Nordberg H.P."/>
            <person name="Cantor M.N."/>
            <person name="Hua S.X."/>
        </authorList>
    </citation>
    <scope>NUCLEOTIDE SEQUENCE [LARGE SCALE GENOMIC DNA]</scope>
    <source>
        <strain evidence="2 3">441</strain>
    </source>
</reference>
<dbReference type="HOGENOM" id="CLU_004591_2_1_1"/>
<evidence type="ECO:0000313" key="3">
    <source>
        <dbReference type="Proteomes" id="UP000054018"/>
    </source>
</evidence>
<organism evidence="2 3">
    <name type="scientific">Pisolithus microcarpus 441</name>
    <dbReference type="NCBI Taxonomy" id="765257"/>
    <lineage>
        <taxon>Eukaryota</taxon>
        <taxon>Fungi</taxon>
        <taxon>Dikarya</taxon>
        <taxon>Basidiomycota</taxon>
        <taxon>Agaricomycotina</taxon>
        <taxon>Agaricomycetes</taxon>
        <taxon>Agaricomycetidae</taxon>
        <taxon>Boletales</taxon>
        <taxon>Sclerodermatineae</taxon>
        <taxon>Pisolithaceae</taxon>
        <taxon>Pisolithus</taxon>
    </lineage>
</organism>
<sequence>WFPWPDKQTCILDVLRHLPRSLFSDSQLQVILWALSISGVDSVPSTRLLKDIDSSLQSQYGIPTVRYEGALGHIYYVNHLPSIIAQEMANPHIRPHIRHYPEDAAGRLDQPWQASRWLYEIEPTITTPMIRKGQQDFYIFELTKLTDGTMVVPERWYTKPTARNSSPFDLEYWAHAWRAQAVITGGTSGYVIHTHDIVEVPATDLLLSFPQLLQTYRSDFAMSLHSFQHVAGLIETRGHGILPWTLTDPTDGNEWRLRARGHRVLTYMIWLYCDDTSGNMSKKWNKHNSFLFTAAGLPRVMVHKESSIHFLATSNIAPPLEMLDGIVDQLEHAQTHGIWAWDVEAREMVLVIPAVLAMLGDNPMQSELACHVGLQGKFFCRNCWVQGAGVESGQPPDLTGRAVQTNLDDDTRSIETGSLASDSDGSLHQDITRPSKGKGRRSETMQDLVDRARRFLGANTPRTRQDTITKLRSMFYEVTSGKGKTRYTKMKTDTGIKDTYMDVFVERILKRVKGIRAGTERFTDAVSAITQGRPVDQFMSPVWRIKGLDPHQDTPVEVLHVILLGFVKYFWRDAISRLNDAQKAELQVQLSSFNVSGLGIPPLAGQTLVQYAGSLTGRDFRAISQAAPFVLYDLVPLECFEAFLALSSLVPIVWQPCIANIDEHLTTLQAAIDYFLNCTARWTPRWFNKPKFHIIRHLPDHIRRFGPAILFATEGFESYNAVIRDHSIHSNRQAPSRDIAHGMARCHRIRHLLSGGTFSARGHVTTELPYSDDEHGWLVPGPGVKSLFSINTPSIRNVVADFFGLADDMKTSTAMRVPHALRHIECRLYQSCQSVVASSGDICRLGDFVLAQDPCAARGALPLIGCIHEILQICHSRAQQQNQANWLLLEAFQVTGSADVYHLPRLQASGWVVVPANALICCINVQHNCAGHQCTGSSTVSVYEEREKTTKTARRIEHREPADLILNTAQMHNAIYVQQFRTQVQQIQRDWAIHTGAAAELNAQKIKQQKSSRTNPAPRRQSSTNPSVSLSSRFINVFHQTGKLIFNRLSSTQLRHKTCRHLTRT</sequence>
<feature type="region of interest" description="Disordered" evidence="1">
    <location>
        <begin position="413"/>
        <end position="444"/>
    </location>
</feature>
<evidence type="ECO:0000313" key="2">
    <source>
        <dbReference type="EMBL" id="KIK24722.1"/>
    </source>
</evidence>
<dbReference type="PANTHER" id="PTHR31912:SF34">
    <property type="entry name" value="NOTOCHORD-RELATED PROTEIN"/>
    <property type="match status" value="1"/>
</dbReference>
<feature type="compositionally biased region" description="Polar residues" evidence="1">
    <location>
        <begin position="414"/>
        <end position="424"/>
    </location>
</feature>
<dbReference type="OrthoDB" id="2246127at2759"/>
<proteinExistence type="predicted"/>